<feature type="region of interest" description="Disordered" evidence="2">
    <location>
        <begin position="515"/>
        <end position="537"/>
    </location>
</feature>
<feature type="region of interest" description="Disordered" evidence="2">
    <location>
        <begin position="1"/>
        <end position="22"/>
    </location>
</feature>
<dbReference type="FunFam" id="1.25.40.10:FF:000272">
    <property type="entry name" value="DUF410 domain protein"/>
    <property type="match status" value="1"/>
</dbReference>
<dbReference type="GO" id="GO:0045048">
    <property type="term" value="P:protein insertion into ER membrane"/>
    <property type="evidence" value="ECO:0007669"/>
    <property type="project" value="InterPro"/>
</dbReference>
<protein>
    <recommendedName>
        <fullName evidence="5">Golgi to ER traffic protein 4</fullName>
    </recommendedName>
</protein>
<evidence type="ECO:0000313" key="3">
    <source>
        <dbReference type="EMBL" id="KAK7735612.1"/>
    </source>
</evidence>
<keyword evidence="4" id="KW-1185">Reference proteome</keyword>
<dbReference type="InterPro" id="IPR007317">
    <property type="entry name" value="GET4"/>
</dbReference>
<dbReference type="Gene3D" id="1.25.40.10">
    <property type="entry name" value="Tetratricopeptide repeat domain"/>
    <property type="match status" value="1"/>
</dbReference>
<gene>
    <name evidence="3" type="ORF">SLS53_007352</name>
</gene>
<dbReference type="InterPro" id="IPR011990">
    <property type="entry name" value="TPR-like_helical_dom_sf"/>
</dbReference>
<comment type="similarity">
    <text evidence="1">Belongs to the GET4 family.</text>
</comment>
<feature type="compositionally biased region" description="Polar residues" evidence="2">
    <location>
        <begin position="1"/>
        <end position="12"/>
    </location>
</feature>
<name>A0AAN9U2Q5_9PEZI</name>
<sequence length="537" mass="59021">MNANDPGSNSGPNLGHPDDNQQDGLLALIHHTAFDHLLHGKNPAEALLDHTALERVLKGENQAEAVKSNNLARSSRQAYPIFSKAMIEESMKNTPMKTFIRLHTNADIQEAVLRRDMIARQKLGGLYHKLKQGDWVTIITRSKLPNDAQARSKSLCGGERRWTAGKTKNKLQNYCEACKDWVFDFNRHVAEQHIPDPDKPKTMATNKADKIEKIIARLQSRIAEGQFYEAQQQTRVVAARYIKQANWGAAIDILYSVAQSLLKAGQGGSGGDLGVFLVDVYKQAELKPDATSRGRLLTCLRLFDAAEPTRKKFIGEMIAWSSKFGEYPAGDPELHHVAGSLYAAEHETNEAERHLILGTRDSAEVLTRMEYEWYKEDDLHTAALYCARAVLPYLLVANVRAATTSYAAFTSALSGDKGAGLGVQDVASGSADVRIFPSLPLLNFLGLLLLAVQKGTPDLFRQLQAKYATHIAEVGAWDEALEMIAEMYFGIQRPRQSNPLFDMMGSLFGGGMPGGGAGGARKPPVRRVEAPSAEGLD</sequence>
<dbReference type="PANTHER" id="PTHR12875:SF0">
    <property type="entry name" value="GOLGI TO ER TRAFFIC PROTEIN 4 HOMOLOG"/>
    <property type="match status" value="1"/>
</dbReference>
<comment type="caution">
    <text evidence="3">The sequence shown here is derived from an EMBL/GenBank/DDBJ whole genome shotgun (WGS) entry which is preliminary data.</text>
</comment>
<dbReference type="Proteomes" id="UP001320245">
    <property type="component" value="Unassembled WGS sequence"/>
</dbReference>
<accession>A0AAN9U2Q5</accession>
<organism evidence="3 4">
    <name type="scientific">Cytospora paraplurivora</name>
    <dbReference type="NCBI Taxonomy" id="2898453"/>
    <lineage>
        <taxon>Eukaryota</taxon>
        <taxon>Fungi</taxon>
        <taxon>Dikarya</taxon>
        <taxon>Ascomycota</taxon>
        <taxon>Pezizomycotina</taxon>
        <taxon>Sordariomycetes</taxon>
        <taxon>Sordariomycetidae</taxon>
        <taxon>Diaporthales</taxon>
        <taxon>Cytosporaceae</taxon>
        <taxon>Cytospora</taxon>
    </lineage>
</organism>
<evidence type="ECO:0000313" key="4">
    <source>
        <dbReference type="Proteomes" id="UP001320245"/>
    </source>
</evidence>
<dbReference type="AlphaFoldDB" id="A0AAN9U2Q5"/>
<evidence type="ECO:0000256" key="2">
    <source>
        <dbReference type="SAM" id="MobiDB-lite"/>
    </source>
</evidence>
<dbReference type="EMBL" id="JAJSPL020000037">
    <property type="protein sequence ID" value="KAK7735612.1"/>
    <property type="molecule type" value="Genomic_DNA"/>
</dbReference>
<dbReference type="GO" id="GO:0072380">
    <property type="term" value="C:TRC complex"/>
    <property type="evidence" value="ECO:0007669"/>
    <property type="project" value="TreeGrafter"/>
</dbReference>
<dbReference type="Pfam" id="PF04190">
    <property type="entry name" value="GET4"/>
    <property type="match status" value="1"/>
</dbReference>
<evidence type="ECO:0008006" key="5">
    <source>
        <dbReference type="Google" id="ProtNLM"/>
    </source>
</evidence>
<reference evidence="3 4" key="1">
    <citation type="journal article" date="2023" name="PLoS ONE">
        <title>Cytospora paraplurivora sp. nov. isolated from orchards with fruit tree decline syndrome in Ontario, Canada.</title>
        <authorList>
            <person name="Ilyukhin E."/>
            <person name="Nguyen H.D.T."/>
            <person name="Castle A.J."/>
            <person name="Ellouze W."/>
        </authorList>
    </citation>
    <scope>NUCLEOTIDE SEQUENCE [LARGE SCALE GENOMIC DNA]</scope>
    <source>
        <strain evidence="3 4">FDS-564</strain>
    </source>
</reference>
<dbReference type="PANTHER" id="PTHR12875">
    <property type="entry name" value="GOLGI TO ER TRAFFIC PROTEIN 4 HOMOLOG"/>
    <property type="match status" value="1"/>
</dbReference>
<evidence type="ECO:0000256" key="1">
    <source>
        <dbReference type="ARBA" id="ARBA00005351"/>
    </source>
</evidence>
<proteinExistence type="inferred from homology"/>